<dbReference type="Pfam" id="PF26620">
    <property type="entry name" value="DUF8197"/>
    <property type="match status" value="1"/>
</dbReference>
<feature type="compositionally biased region" description="Basic and acidic residues" evidence="1">
    <location>
        <begin position="10"/>
        <end position="27"/>
    </location>
</feature>
<sequence length="51" mass="5939">MNSDDPSADEGGRKDRPSATRKLETRRAIEDYMELKRLHSSTDDYAFDFDE</sequence>
<dbReference type="EMBL" id="BAABBO010000014">
    <property type="protein sequence ID" value="GAA3971752.1"/>
    <property type="molecule type" value="Genomic_DNA"/>
</dbReference>
<gene>
    <name evidence="2" type="ORF">GCM10022278_31420</name>
</gene>
<reference evidence="3" key="1">
    <citation type="journal article" date="2019" name="Int. J. Syst. Evol. Microbiol.">
        <title>The Global Catalogue of Microorganisms (GCM) 10K type strain sequencing project: providing services to taxonomists for standard genome sequencing and annotation.</title>
        <authorList>
            <consortium name="The Broad Institute Genomics Platform"/>
            <consortium name="The Broad Institute Genome Sequencing Center for Infectious Disease"/>
            <person name="Wu L."/>
            <person name="Ma J."/>
        </authorList>
    </citation>
    <scope>NUCLEOTIDE SEQUENCE [LARGE SCALE GENOMIC DNA]</scope>
    <source>
        <strain evidence="3">JCM 17555</strain>
    </source>
</reference>
<dbReference type="NCBIfam" id="NF046101">
    <property type="entry name" value="PA3496_fam"/>
    <property type="match status" value="1"/>
</dbReference>
<evidence type="ECO:0000313" key="2">
    <source>
        <dbReference type="EMBL" id="GAA3971752.1"/>
    </source>
</evidence>
<feature type="region of interest" description="Disordered" evidence="1">
    <location>
        <begin position="1"/>
        <end position="27"/>
    </location>
</feature>
<organism evidence="2 3">
    <name type="scientific">Allohahella marinimesophila</name>
    <dbReference type="NCBI Taxonomy" id="1054972"/>
    <lineage>
        <taxon>Bacteria</taxon>
        <taxon>Pseudomonadati</taxon>
        <taxon>Pseudomonadota</taxon>
        <taxon>Gammaproteobacteria</taxon>
        <taxon>Oceanospirillales</taxon>
        <taxon>Hahellaceae</taxon>
        <taxon>Allohahella</taxon>
    </lineage>
</organism>
<comment type="caution">
    <text evidence="2">The sequence shown here is derived from an EMBL/GenBank/DDBJ whole genome shotgun (WGS) entry which is preliminary data.</text>
</comment>
<accession>A0ABP7PVQ5</accession>
<dbReference type="InterPro" id="IPR058059">
    <property type="entry name" value="PA3496-like"/>
</dbReference>
<dbReference type="InterPro" id="IPR058510">
    <property type="entry name" value="DUF8197"/>
</dbReference>
<evidence type="ECO:0000256" key="1">
    <source>
        <dbReference type="SAM" id="MobiDB-lite"/>
    </source>
</evidence>
<name>A0ABP7PVQ5_9GAMM</name>
<proteinExistence type="predicted"/>
<keyword evidence="3" id="KW-1185">Reference proteome</keyword>
<protein>
    <submittedName>
        <fullName evidence="2">Uncharacterized protein</fullName>
    </submittedName>
</protein>
<dbReference type="Proteomes" id="UP001501337">
    <property type="component" value="Unassembled WGS sequence"/>
</dbReference>
<evidence type="ECO:0000313" key="3">
    <source>
        <dbReference type="Proteomes" id="UP001501337"/>
    </source>
</evidence>